<keyword evidence="5 7" id="KW-0694">RNA-binding</keyword>
<proteinExistence type="inferred from homology"/>
<dbReference type="InterPro" id="IPR012677">
    <property type="entry name" value="Nucleotide-bd_a/b_plait_sf"/>
</dbReference>
<evidence type="ECO:0000256" key="2">
    <source>
        <dbReference type="ARBA" id="ARBA00004604"/>
    </source>
</evidence>
<evidence type="ECO:0000256" key="6">
    <source>
        <dbReference type="ARBA" id="ARBA00023242"/>
    </source>
</evidence>
<feature type="domain" description="RRM" evidence="9">
    <location>
        <begin position="391"/>
        <end position="498"/>
    </location>
</feature>
<dbReference type="EMBL" id="JAACJL010000030">
    <property type="protein sequence ID" value="KAF4617160.1"/>
    <property type="molecule type" value="Genomic_DNA"/>
</dbReference>
<dbReference type="Proteomes" id="UP000521872">
    <property type="component" value="Unassembled WGS sequence"/>
</dbReference>
<dbReference type="AlphaFoldDB" id="A0A8H4VR06"/>
<gene>
    <name evidence="10" type="ORF">D9613_005949</name>
</gene>
<dbReference type="GO" id="GO:0003723">
    <property type="term" value="F:RNA binding"/>
    <property type="evidence" value="ECO:0007669"/>
    <property type="project" value="UniProtKB-UniRule"/>
</dbReference>
<sequence length="587" mass="65573">MSLASLLLGKQAPIDKELDSLFKLPVSKPEAVPGPSKEKEKKKKRKLEEDKEDAKEVSPKRVKSTGAEAKPISPSKKKDEAVKADKVPKAKKPKSSKGKGKEVESDSDEDNEDLENTYLTQKDKKDVPSEAQDVGADDSEDEEVDPSTLVHESLQKSARKNNSRTPKAKVVPADETPEQRDQRTIFVGNVPLEVASKKPLNKQLQRHILSFLPTAKIESIRFRSIAFQTPTAKLPTSDDEDGKPKPQSKAKEPRKELRPHEKERASIWRSKLDEKDEETIKKDEKRFLNPAQKKRIAFINQEFHSTADTINAYIVFAHAPSGEGRPANLPPLPPTIDPYEAAKLAVEKCDGTLFMERMLRVDLVGKKADVTDGAVEDSAKQSVHLSTDPRLSVFVGNLDFGSKEEDLRVFFEGVISAERGPPLAREAEMDTEDAEGAVKKPATWVTRVRIVRDKDTQLGKGFAYVQFADRECVDELLALEEDKLKFAKRKLRVQRCKTVPGAKEVVNQKQKKSRGPPVPIVVPKGDPRLGEKLAGLPKEERKQLKSTDADRVARRLAKKKARMAMKPDVGKKSKIDGKVRKRVRSKP</sequence>
<dbReference type="Gene3D" id="3.30.70.330">
    <property type="match status" value="1"/>
</dbReference>
<dbReference type="GO" id="GO:0005730">
    <property type="term" value="C:nucleolus"/>
    <property type="evidence" value="ECO:0007669"/>
    <property type="project" value="UniProtKB-SubCell"/>
</dbReference>
<protein>
    <recommendedName>
        <fullName evidence="4">Nucleolar protein 12</fullName>
    </recommendedName>
</protein>
<keyword evidence="6" id="KW-0539">Nucleus</keyword>
<evidence type="ECO:0000256" key="3">
    <source>
        <dbReference type="ARBA" id="ARBA00007077"/>
    </source>
</evidence>
<feature type="compositionally biased region" description="Basic and acidic residues" evidence="8">
    <location>
        <begin position="568"/>
        <end position="578"/>
    </location>
</feature>
<comment type="subcellular location">
    <subcellularLocation>
        <location evidence="2">Nucleus</location>
        <location evidence="2">Nucleolus</location>
    </subcellularLocation>
</comment>
<evidence type="ECO:0000313" key="10">
    <source>
        <dbReference type="EMBL" id="KAF4617160.1"/>
    </source>
</evidence>
<dbReference type="InterPro" id="IPR035979">
    <property type="entry name" value="RBD_domain_sf"/>
</dbReference>
<evidence type="ECO:0000256" key="7">
    <source>
        <dbReference type="PROSITE-ProRule" id="PRU00176"/>
    </source>
</evidence>
<dbReference type="SMART" id="SM00360">
    <property type="entry name" value="RRM"/>
    <property type="match status" value="1"/>
</dbReference>
<comment type="similarity">
    <text evidence="3">Belongs to the RRM RBM34 family.</text>
</comment>
<dbReference type="PANTHER" id="PTHR23236:SF25">
    <property type="entry name" value="RNA-BINDING PROTEIN 34"/>
    <property type="match status" value="1"/>
</dbReference>
<accession>A0A8H4VR06</accession>
<reference evidence="10 11" key="1">
    <citation type="submission" date="2019-12" db="EMBL/GenBank/DDBJ databases">
        <authorList>
            <person name="Floudas D."/>
            <person name="Bentzer J."/>
            <person name="Ahren D."/>
            <person name="Johansson T."/>
            <person name="Persson P."/>
            <person name="Tunlid A."/>
        </authorList>
    </citation>
    <scope>NUCLEOTIDE SEQUENCE [LARGE SCALE GENOMIC DNA]</scope>
    <source>
        <strain evidence="10 11">CBS 102.39</strain>
    </source>
</reference>
<dbReference type="SUPFAM" id="SSF54928">
    <property type="entry name" value="RNA-binding domain, RBD"/>
    <property type="match status" value="1"/>
</dbReference>
<feature type="compositionally biased region" description="Basic and acidic residues" evidence="8">
    <location>
        <begin position="76"/>
        <end position="88"/>
    </location>
</feature>
<evidence type="ECO:0000256" key="5">
    <source>
        <dbReference type="ARBA" id="ARBA00022884"/>
    </source>
</evidence>
<evidence type="ECO:0000313" key="11">
    <source>
        <dbReference type="Proteomes" id="UP000521872"/>
    </source>
</evidence>
<dbReference type="PANTHER" id="PTHR23236">
    <property type="entry name" value="EUKARYOTIC TRANSLATION INITIATION FACTOR 4B/4H"/>
    <property type="match status" value="1"/>
</dbReference>
<feature type="region of interest" description="Disordered" evidence="8">
    <location>
        <begin position="1"/>
        <end position="185"/>
    </location>
</feature>
<evidence type="ECO:0000256" key="4">
    <source>
        <dbReference type="ARBA" id="ARBA00015520"/>
    </source>
</evidence>
<evidence type="ECO:0000259" key="9">
    <source>
        <dbReference type="PROSITE" id="PS50102"/>
    </source>
</evidence>
<evidence type="ECO:0000256" key="1">
    <source>
        <dbReference type="ARBA" id="ARBA00002475"/>
    </source>
</evidence>
<feature type="compositionally biased region" description="Basic and acidic residues" evidence="8">
    <location>
        <begin position="249"/>
        <end position="270"/>
    </location>
</feature>
<comment type="function">
    <text evidence="1">Involved in pre-25S rRNA processing.</text>
</comment>
<dbReference type="PROSITE" id="PS50102">
    <property type="entry name" value="RRM"/>
    <property type="match status" value="1"/>
</dbReference>
<feature type="compositionally biased region" description="Basic and acidic residues" evidence="8">
    <location>
        <begin position="525"/>
        <end position="553"/>
    </location>
</feature>
<feature type="compositionally biased region" description="Acidic residues" evidence="8">
    <location>
        <begin position="105"/>
        <end position="115"/>
    </location>
</feature>
<dbReference type="InterPro" id="IPR000504">
    <property type="entry name" value="RRM_dom"/>
</dbReference>
<organism evidence="10 11">
    <name type="scientific">Agrocybe pediades</name>
    <dbReference type="NCBI Taxonomy" id="84607"/>
    <lineage>
        <taxon>Eukaryota</taxon>
        <taxon>Fungi</taxon>
        <taxon>Dikarya</taxon>
        <taxon>Basidiomycota</taxon>
        <taxon>Agaricomycotina</taxon>
        <taxon>Agaricomycetes</taxon>
        <taxon>Agaricomycetidae</taxon>
        <taxon>Agaricales</taxon>
        <taxon>Agaricineae</taxon>
        <taxon>Strophariaceae</taxon>
        <taxon>Agrocybe</taxon>
    </lineage>
</organism>
<comment type="caution">
    <text evidence="10">The sequence shown here is derived from an EMBL/GenBank/DDBJ whole genome shotgun (WGS) entry which is preliminary data.</text>
</comment>
<feature type="compositionally biased region" description="Acidic residues" evidence="8">
    <location>
        <begin position="135"/>
        <end position="145"/>
    </location>
</feature>
<evidence type="ECO:0000256" key="8">
    <source>
        <dbReference type="SAM" id="MobiDB-lite"/>
    </source>
</evidence>
<keyword evidence="11" id="KW-1185">Reference proteome</keyword>
<feature type="region of interest" description="Disordered" evidence="8">
    <location>
        <begin position="504"/>
        <end position="587"/>
    </location>
</feature>
<feature type="compositionally biased region" description="Basic residues" evidence="8">
    <location>
        <begin position="89"/>
        <end position="98"/>
    </location>
</feature>
<feature type="compositionally biased region" description="Basic and acidic residues" evidence="8">
    <location>
        <begin position="46"/>
        <end position="59"/>
    </location>
</feature>
<feature type="region of interest" description="Disordered" evidence="8">
    <location>
        <begin position="231"/>
        <end position="270"/>
    </location>
</feature>
<feature type="compositionally biased region" description="Basic residues" evidence="8">
    <location>
        <begin position="554"/>
        <end position="563"/>
    </location>
</feature>
<name>A0A8H4VR06_9AGAR</name>